<evidence type="ECO:0000313" key="1">
    <source>
        <dbReference type="EMBL" id="OZY54084.1"/>
    </source>
</evidence>
<gene>
    <name evidence="1" type="ORF">CJF38_16590</name>
</gene>
<dbReference type="Proteomes" id="UP000216897">
    <property type="component" value="Unassembled WGS sequence"/>
</dbReference>
<comment type="caution">
    <text evidence="1">The sequence shown here is derived from an EMBL/GenBank/DDBJ whole genome shotgun (WGS) entry which is preliminary data.</text>
</comment>
<dbReference type="RefSeq" id="WP_047280281.1">
    <property type="nucleotide sequence ID" value="NZ_CP062157.2"/>
</dbReference>
<name>A0ABX4GIY0_9PSED</name>
<evidence type="ECO:0000313" key="2">
    <source>
        <dbReference type="Proteomes" id="UP000216897"/>
    </source>
</evidence>
<organism evidence="1 2">
    <name type="scientific">Pseudomonas lundensis</name>
    <dbReference type="NCBI Taxonomy" id="86185"/>
    <lineage>
        <taxon>Bacteria</taxon>
        <taxon>Pseudomonadati</taxon>
        <taxon>Pseudomonadota</taxon>
        <taxon>Gammaproteobacteria</taxon>
        <taxon>Pseudomonadales</taxon>
        <taxon>Pseudomonadaceae</taxon>
        <taxon>Pseudomonas</taxon>
    </lineage>
</organism>
<protein>
    <recommendedName>
        <fullName evidence="3">Phage protein</fullName>
    </recommendedName>
</protein>
<accession>A0ABX4GIY0</accession>
<dbReference type="EMBL" id="NQKG01000017">
    <property type="protein sequence ID" value="OZY54084.1"/>
    <property type="molecule type" value="Genomic_DNA"/>
</dbReference>
<keyword evidence="2" id="KW-1185">Reference proteome</keyword>
<sequence length="161" mass="17902">MLHEAIEATFRERIPAFKHVEPYPELNKEMGEPALVFAVTGMGEADDAGTGKTTLNCRFQAVVLVDATRKRAPLQAAILAGRVATVLHGQYWGLDFVESPEHIQVQPDGSTPELAQFCVWVVEWMQVVHFGEFSWPWPDEPPGTLLISVNDEDHVAPEDLP</sequence>
<dbReference type="GeneID" id="61878363"/>
<evidence type="ECO:0008006" key="3">
    <source>
        <dbReference type="Google" id="ProtNLM"/>
    </source>
</evidence>
<reference evidence="1 2" key="1">
    <citation type="submission" date="2017-08" db="EMBL/GenBank/DDBJ databases">
        <title>Genomic and metabolic characterisation of spoilage-associated Pseudomonas species.</title>
        <authorList>
            <person name="Stanborough T."/>
            <person name="Fegan N."/>
            <person name="Powell S.M."/>
            <person name="Singh T."/>
            <person name="Tamplin M.L."/>
            <person name="Chandry P.S."/>
        </authorList>
    </citation>
    <scope>NUCLEOTIDE SEQUENCE [LARGE SCALE GENOMIC DNA]</scope>
    <source>
        <strain evidence="1 2">L1814</strain>
    </source>
</reference>
<proteinExistence type="predicted"/>